<evidence type="ECO:0000313" key="1">
    <source>
        <dbReference type="EMBL" id="MBW8268302.1"/>
    </source>
</evidence>
<organism evidence="1 2">
    <name type="scientific">Caldovatus aquaticus</name>
    <dbReference type="NCBI Taxonomy" id="2865671"/>
    <lineage>
        <taxon>Bacteria</taxon>
        <taxon>Pseudomonadati</taxon>
        <taxon>Pseudomonadota</taxon>
        <taxon>Alphaproteobacteria</taxon>
        <taxon>Acetobacterales</taxon>
        <taxon>Roseomonadaceae</taxon>
        <taxon>Caldovatus</taxon>
    </lineage>
</organism>
<dbReference type="Proteomes" id="UP001519924">
    <property type="component" value="Unassembled WGS sequence"/>
</dbReference>
<comment type="caution">
    <text evidence="1">The sequence shown here is derived from an EMBL/GenBank/DDBJ whole genome shotgun (WGS) entry which is preliminary data.</text>
</comment>
<reference evidence="1 2" key="1">
    <citation type="submission" date="2021-08" db="EMBL/GenBank/DDBJ databases">
        <title>Caldovatus sediminis gen. nov., sp. nov., a moderately thermophilic bacterium isolated from a hot spring.</title>
        <authorList>
            <person name="Hu C.-J."/>
            <person name="Li W.-J."/>
            <person name="Xian W.-D."/>
        </authorList>
    </citation>
    <scope>NUCLEOTIDE SEQUENCE [LARGE SCALE GENOMIC DNA]</scope>
    <source>
        <strain evidence="1 2">SYSU G05006</strain>
    </source>
</reference>
<sequence length="75" mass="8524">MRRPITTFRNRHCTVTHDPVRGGAVHPDTNERIVGLDEFFRALQAQRRAHRELGEPYAITQEIVAGDAGAEERTE</sequence>
<name>A0ABS7EY63_9PROT</name>
<gene>
    <name evidence="1" type="ORF">K1J50_02260</name>
</gene>
<protein>
    <submittedName>
        <fullName evidence="1">Uncharacterized protein</fullName>
    </submittedName>
</protein>
<evidence type="ECO:0000313" key="2">
    <source>
        <dbReference type="Proteomes" id="UP001519924"/>
    </source>
</evidence>
<accession>A0ABS7EY63</accession>
<dbReference type="RefSeq" id="WP_220115809.1">
    <property type="nucleotide sequence ID" value="NZ_JAHZUY010000003.1"/>
</dbReference>
<dbReference type="EMBL" id="JAHZUY010000003">
    <property type="protein sequence ID" value="MBW8268302.1"/>
    <property type="molecule type" value="Genomic_DNA"/>
</dbReference>
<keyword evidence="2" id="KW-1185">Reference proteome</keyword>
<proteinExistence type="predicted"/>